<dbReference type="AlphaFoldDB" id="A0A521CKG3"/>
<reference evidence="2 3" key="1">
    <citation type="submission" date="2017-05" db="EMBL/GenBank/DDBJ databases">
        <authorList>
            <person name="Varghese N."/>
            <person name="Submissions S."/>
        </authorList>
    </citation>
    <scope>NUCLEOTIDE SEQUENCE [LARGE SCALE GENOMIC DNA]</scope>
    <source>
        <strain evidence="2 3">DSM 45474</strain>
    </source>
</reference>
<dbReference type="PANTHER" id="PTHR40070">
    <property type="entry name" value="UPF0478 PROTEIN YTXG"/>
    <property type="match status" value="1"/>
</dbReference>
<organism evidence="2 3">
    <name type="scientific">Melghirimyces algeriensis</name>
    <dbReference type="NCBI Taxonomy" id="910412"/>
    <lineage>
        <taxon>Bacteria</taxon>
        <taxon>Bacillati</taxon>
        <taxon>Bacillota</taxon>
        <taxon>Bacilli</taxon>
        <taxon>Bacillales</taxon>
        <taxon>Thermoactinomycetaceae</taxon>
        <taxon>Melghirimyces</taxon>
    </lineage>
</organism>
<gene>
    <name evidence="2" type="ORF">SAMN06264849_10446</name>
</gene>
<dbReference type="EMBL" id="FXTI01000004">
    <property type="protein sequence ID" value="SMO59953.1"/>
    <property type="molecule type" value="Genomic_DNA"/>
</dbReference>
<dbReference type="Pfam" id="PF06103">
    <property type="entry name" value="DUF948"/>
    <property type="match status" value="1"/>
</dbReference>
<sequence>MIIQISAAVATAAFVILVVAAVVSLRRLNRTMESVESTLNEVRPRLEELANESERTLKEARSLIEDVNQKTRQTDAFFETIHNASEKIQELSNHITHTASLQRERLGNLIAIVSSGMDLWKKWRSIRPTNKETVKKVK</sequence>
<keyword evidence="1" id="KW-0175">Coiled coil</keyword>
<dbReference type="Gene3D" id="1.20.1480.30">
    <property type="entry name" value="Designed four-helix bundle protein"/>
    <property type="match status" value="1"/>
</dbReference>
<feature type="coiled-coil region" evidence="1">
    <location>
        <begin position="43"/>
        <end position="70"/>
    </location>
</feature>
<dbReference type="Proteomes" id="UP000315636">
    <property type="component" value="Unassembled WGS sequence"/>
</dbReference>
<dbReference type="PANTHER" id="PTHR40070:SF1">
    <property type="entry name" value="UPF0478 PROTEIN YTXG"/>
    <property type="match status" value="1"/>
</dbReference>
<dbReference type="SUPFAM" id="SSF58104">
    <property type="entry name" value="Methyl-accepting chemotaxis protein (MCP) signaling domain"/>
    <property type="match status" value="1"/>
</dbReference>
<dbReference type="InterPro" id="IPR009293">
    <property type="entry name" value="UPF0478"/>
</dbReference>
<accession>A0A521CKG3</accession>
<evidence type="ECO:0000313" key="2">
    <source>
        <dbReference type="EMBL" id="SMO59953.1"/>
    </source>
</evidence>
<evidence type="ECO:0000313" key="3">
    <source>
        <dbReference type="Proteomes" id="UP000315636"/>
    </source>
</evidence>
<name>A0A521CKG3_9BACL</name>
<evidence type="ECO:0000256" key="1">
    <source>
        <dbReference type="SAM" id="Coils"/>
    </source>
</evidence>
<keyword evidence="3" id="KW-1185">Reference proteome</keyword>
<protein>
    <submittedName>
        <fullName evidence="2">Uncharacterized protein YoxC, contains an MCP-like domain</fullName>
    </submittedName>
</protein>
<dbReference type="RefSeq" id="WP_185956117.1">
    <property type="nucleotide sequence ID" value="NZ_FXTI01000004.1"/>
</dbReference>
<proteinExistence type="predicted"/>